<dbReference type="OrthoDB" id="7689553at2"/>
<dbReference type="SUPFAM" id="SSF47226">
    <property type="entry name" value="Histidine-containing phosphotransfer domain, HPT domain"/>
    <property type="match status" value="1"/>
</dbReference>
<evidence type="ECO:0000256" key="2">
    <source>
        <dbReference type="PROSITE-ProRule" id="PRU00110"/>
    </source>
</evidence>
<dbReference type="RefSeq" id="WP_097030483.1">
    <property type="nucleotide sequence ID" value="NZ_OAOQ01000007.1"/>
</dbReference>
<sequence>MTAPLNAPNLGSDTVVVCGDRAGRLALSGELAAGLNETMICLARLESDLGADIAAFARPLRQALTDLCGHVDRAAAFLAEAAMDEPTLTPGCIDEDRFQRLLDIAGPDTAAELLHRMHLDLRGVRDRLDRALSADDWNEIRAQTHVLVSLAGTVGAVELQRLAEVMNAAAHRHDHEGASVLHPELLARLDTLLGYVAQKRDGR</sequence>
<evidence type="ECO:0000259" key="3">
    <source>
        <dbReference type="PROSITE" id="PS50894"/>
    </source>
</evidence>
<evidence type="ECO:0000313" key="5">
    <source>
        <dbReference type="Proteomes" id="UP000219467"/>
    </source>
</evidence>
<organism evidence="4 5">
    <name type="scientific">Cereibacter ovatus</name>
    <dbReference type="NCBI Taxonomy" id="439529"/>
    <lineage>
        <taxon>Bacteria</taxon>
        <taxon>Pseudomonadati</taxon>
        <taxon>Pseudomonadota</taxon>
        <taxon>Alphaproteobacteria</taxon>
        <taxon>Rhodobacterales</taxon>
        <taxon>Paracoccaceae</taxon>
        <taxon>Cereibacter</taxon>
    </lineage>
</organism>
<protein>
    <submittedName>
        <fullName evidence="4">Hpt domain-containing protein</fullName>
    </submittedName>
</protein>
<keyword evidence="5" id="KW-1185">Reference proteome</keyword>
<name>A0A285CTM4_9RHOB</name>
<dbReference type="InterPro" id="IPR036641">
    <property type="entry name" value="HPT_dom_sf"/>
</dbReference>
<dbReference type="AlphaFoldDB" id="A0A285CTM4"/>
<proteinExistence type="predicted"/>
<dbReference type="Proteomes" id="UP000219467">
    <property type="component" value="Unassembled WGS sequence"/>
</dbReference>
<gene>
    <name evidence="4" type="ORF">SAMN05878503_10754</name>
</gene>
<accession>A0A285CTM4</accession>
<evidence type="ECO:0000313" key="4">
    <source>
        <dbReference type="EMBL" id="SNX70907.1"/>
    </source>
</evidence>
<keyword evidence="1" id="KW-0902">Two-component regulatory system</keyword>
<feature type="modified residue" description="Phosphohistidine" evidence="2">
    <location>
        <position position="145"/>
    </location>
</feature>
<evidence type="ECO:0000256" key="1">
    <source>
        <dbReference type="ARBA" id="ARBA00023012"/>
    </source>
</evidence>
<dbReference type="PROSITE" id="PS50894">
    <property type="entry name" value="HPT"/>
    <property type="match status" value="1"/>
</dbReference>
<dbReference type="GO" id="GO:0004672">
    <property type="term" value="F:protein kinase activity"/>
    <property type="evidence" value="ECO:0007669"/>
    <property type="project" value="UniProtKB-ARBA"/>
</dbReference>
<dbReference type="GO" id="GO:0000160">
    <property type="term" value="P:phosphorelay signal transduction system"/>
    <property type="evidence" value="ECO:0007669"/>
    <property type="project" value="UniProtKB-KW"/>
</dbReference>
<dbReference type="InterPro" id="IPR008207">
    <property type="entry name" value="Sig_transdc_His_kin_Hpt_dom"/>
</dbReference>
<keyword evidence="2" id="KW-0597">Phosphoprotein</keyword>
<dbReference type="Pfam" id="PF01627">
    <property type="entry name" value="Hpt"/>
    <property type="match status" value="1"/>
</dbReference>
<reference evidence="5" key="1">
    <citation type="submission" date="2017-08" db="EMBL/GenBank/DDBJ databases">
        <authorList>
            <person name="Varghese N."/>
            <person name="Submissions S."/>
        </authorList>
    </citation>
    <scope>NUCLEOTIDE SEQUENCE [LARGE SCALE GENOMIC DNA]</scope>
    <source>
        <strain evidence="5">JA234</strain>
    </source>
</reference>
<dbReference type="Gene3D" id="1.20.120.160">
    <property type="entry name" value="HPT domain"/>
    <property type="match status" value="1"/>
</dbReference>
<dbReference type="EMBL" id="OAOQ01000007">
    <property type="protein sequence ID" value="SNX70907.1"/>
    <property type="molecule type" value="Genomic_DNA"/>
</dbReference>
<feature type="domain" description="HPt" evidence="3">
    <location>
        <begin position="106"/>
        <end position="203"/>
    </location>
</feature>